<evidence type="ECO:0000313" key="2">
    <source>
        <dbReference type="Proteomes" id="UP000539957"/>
    </source>
</evidence>
<gene>
    <name evidence="1" type="ORF">HNP32_003430</name>
</gene>
<evidence type="ECO:0000313" key="1">
    <source>
        <dbReference type="EMBL" id="MBB4799670.1"/>
    </source>
</evidence>
<accession>A0A7W7N4J3</accession>
<keyword evidence="2" id="KW-1185">Reference proteome</keyword>
<proteinExistence type="predicted"/>
<protein>
    <recommendedName>
        <fullName evidence="3">Portal protein</fullName>
    </recommendedName>
</protein>
<organism evidence="1 2">
    <name type="scientific">Brevundimonas bullata</name>
    <dbReference type="NCBI Taxonomy" id="13160"/>
    <lineage>
        <taxon>Bacteria</taxon>
        <taxon>Pseudomonadati</taxon>
        <taxon>Pseudomonadota</taxon>
        <taxon>Alphaproteobacteria</taxon>
        <taxon>Caulobacterales</taxon>
        <taxon>Caulobacteraceae</taxon>
        <taxon>Brevundimonas</taxon>
    </lineage>
</organism>
<comment type="caution">
    <text evidence="1">The sequence shown here is derived from an EMBL/GenBank/DDBJ whole genome shotgun (WGS) entry which is preliminary data.</text>
</comment>
<dbReference type="AlphaFoldDB" id="A0A7W7N4J3"/>
<dbReference type="Pfam" id="PF16510">
    <property type="entry name" value="P22_portal"/>
    <property type="match status" value="1"/>
</dbReference>
<name>A0A7W7N4J3_9CAUL</name>
<reference evidence="1 2" key="1">
    <citation type="submission" date="2020-08" db="EMBL/GenBank/DDBJ databases">
        <title>Functional genomics of gut bacteria from endangered species of beetles.</title>
        <authorList>
            <person name="Carlos-Shanley C."/>
        </authorList>
    </citation>
    <scope>NUCLEOTIDE SEQUENCE [LARGE SCALE GENOMIC DNA]</scope>
    <source>
        <strain evidence="1 2">S00123</strain>
    </source>
</reference>
<dbReference type="Proteomes" id="UP000539957">
    <property type="component" value="Unassembled WGS sequence"/>
</dbReference>
<sequence>MEDSVKDDAHLARLIGWFEEAEEATHKARALAERDRDYYDNKQWTADERAALEARGQPVIAFNVIKSRVEYLLGIEKQQRRDPRAYYRNQPDQPAADAFTSGLRFAADTADFHAKRTKVWKNIVIEGYGGVELYAEQDDIDYALKMNVIPWDRIVYDPHCAQEDYSDARYIGQVRWTDLDEGIAKYGEEARSILETTLASFSKSETYDDKPKWTVWADSKRKRVRVVSMWYREADGWHWCDYTQAGELASGPSPYVDKQGQSYCPIILESAHVDRDNNRYGEVRHLVDPQDEVNKRRSKALHQSVSRGVIADHGAVDDVQKARKELARPDFYVEVMPGARFEVVDGIQMAAGQAALLNDAMSYIQQAGPNMAMMGKGTEDQSGRAIEAQQAGGMIEMGDLLDTLRRFDQRVFQMLANMMQQLWTAERWIRVTDDELAPQAVGLNAVQYDEYGQPFVDNPVAEMDVDVIVADAPHVIAMQGEMYQAFMQSLPQLAQMPPAFAKIAIKVNPALTSQQKREIIDALDEMAQPNPQAQQAQQAQAEAVQQRAAAEVEKIRSEAFKNMAQGEEVAARSQPAIPAYAIEPVVA</sequence>
<evidence type="ECO:0008006" key="3">
    <source>
        <dbReference type="Google" id="ProtNLM"/>
    </source>
</evidence>
<dbReference type="EMBL" id="JACHKY010000007">
    <property type="protein sequence ID" value="MBB4799670.1"/>
    <property type="molecule type" value="Genomic_DNA"/>
</dbReference>
<dbReference type="RefSeq" id="WP_184273396.1">
    <property type="nucleotide sequence ID" value="NZ_JACHKY010000007.1"/>
</dbReference>
<dbReference type="InterPro" id="IPR032427">
    <property type="entry name" value="P22_portal"/>
</dbReference>